<dbReference type="EnsemblPlants" id="Kaladp0053s0386.1.v1.1">
    <property type="protein sequence ID" value="Kaladp0053s0386.1.v1.1"/>
    <property type="gene ID" value="Kaladp0053s0386.v1.1"/>
</dbReference>
<organism evidence="10 11">
    <name type="scientific">Kalanchoe fedtschenkoi</name>
    <name type="common">Lavender scallops</name>
    <name type="synonym">South American air plant</name>
    <dbReference type="NCBI Taxonomy" id="63787"/>
    <lineage>
        <taxon>Eukaryota</taxon>
        <taxon>Viridiplantae</taxon>
        <taxon>Streptophyta</taxon>
        <taxon>Embryophyta</taxon>
        <taxon>Tracheophyta</taxon>
        <taxon>Spermatophyta</taxon>
        <taxon>Magnoliopsida</taxon>
        <taxon>eudicotyledons</taxon>
        <taxon>Gunneridae</taxon>
        <taxon>Pentapetalae</taxon>
        <taxon>Saxifragales</taxon>
        <taxon>Crassulaceae</taxon>
        <taxon>Kalanchoe</taxon>
    </lineage>
</organism>
<evidence type="ECO:0000256" key="7">
    <source>
        <dbReference type="ARBA" id="ARBA00023315"/>
    </source>
</evidence>
<dbReference type="GO" id="GO:0019706">
    <property type="term" value="F:protein-cysteine S-palmitoyltransferase activity"/>
    <property type="evidence" value="ECO:0007669"/>
    <property type="project" value="UniProtKB-EC"/>
</dbReference>
<evidence type="ECO:0000313" key="10">
    <source>
        <dbReference type="EnsemblPlants" id="Kaladp0053s0386.1.v1.1"/>
    </source>
</evidence>
<keyword evidence="6 8" id="KW-0472">Membrane</keyword>
<evidence type="ECO:0000256" key="3">
    <source>
        <dbReference type="ARBA" id="ARBA00022679"/>
    </source>
</evidence>
<evidence type="ECO:0000259" key="9">
    <source>
        <dbReference type="Pfam" id="PF01529"/>
    </source>
</evidence>
<evidence type="ECO:0000256" key="5">
    <source>
        <dbReference type="ARBA" id="ARBA00022989"/>
    </source>
</evidence>
<evidence type="ECO:0000256" key="1">
    <source>
        <dbReference type="ARBA" id="ARBA00004127"/>
    </source>
</evidence>
<proteinExistence type="inferred from homology"/>
<keyword evidence="3 8" id="KW-0808">Transferase</keyword>
<sequence length="311" mass="34979">MKFLHLGDSLPVRCSVSGASVLLSQIGLAAVPRLIHARSLIEHAVVSGCVLAGVFVLGRLCKRLLGVKASAPAVVILHAVFLWGVYLAVIRRAPAISLVMDVVLNLELGLIMFGMWRIMHSDPGWVEHDSIPVTDMESAPDAPTITLQGESEDRHLSRRVRHCRICKAHVKGYDHHCPAFGNCIGQHNHVLFLVLLVGFIITEVSYAACCYQYIIVNQVEEKFGTEMGLSGRLAISTMTFCLFQVTWQVFFLAWHVYCVCNNIKTDEWVNWAKYPEFHHNAQPHRDRLGIRFHNPYNKGVFRNLKGLCNQR</sequence>
<dbReference type="Gramene" id="Kaladp0053s0386.1.v1.1">
    <property type="protein sequence ID" value="Kaladp0053s0386.1.v1.1"/>
    <property type="gene ID" value="Kaladp0053s0386.v1.1"/>
</dbReference>
<dbReference type="PROSITE" id="PS50216">
    <property type="entry name" value="DHHC"/>
    <property type="match status" value="1"/>
</dbReference>
<feature type="transmembrane region" description="Helical" evidence="8">
    <location>
        <begin position="39"/>
        <end position="57"/>
    </location>
</feature>
<evidence type="ECO:0000256" key="4">
    <source>
        <dbReference type="ARBA" id="ARBA00022692"/>
    </source>
</evidence>
<evidence type="ECO:0000256" key="2">
    <source>
        <dbReference type="ARBA" id="ARBA00008574"/>
    </source>
</evidence>
<keyword evidence="5 8" id="KW-1133">Transmembrane helix</keyword>
<evidence type="ECO:0000256" key="8">
    <source>
        <dbReference type="RuleBase" id="RU079119"/>
    </source>
</evidence>
<dbReference type="PANTHER" id="PTHR22883:SF127">
    <property type="entry name" value="ZDHHC-TYPE PALMITOYLTRANSFERASE 3-RELATED"/>
    <property type="match status" value="1"/>
</dbReference>
<reference evidence="10" key="1">
    <citation type="submission" date="2021-01" db="UniProtKB">
        <authorList>
            <consortium name="EnsemblPlants"/>
        </authorList>
    </citation>
    <scope>IDENTIFICATION</scope>
</reference>
<comment type="domain">
    <text evidence="8">The DHHC domain is required for palmitoyltransferase activity.</text>
</comment>
<comment type="subcellular location">
    <subcellularLocation>
        <location evidence="1">Endomembrane system</location>
        <topology evidence="1">Multi-pass membrane protein</topology>
    </subcellularLocation>
</comment>
<protein>
    <recommendedName>
        <fullName evidence="8">S-acyltransferase</fullName>
        <ecNumber evidence="8">2.3.1.225</ecNumber>
    </recommendedName>
    <alternativeName>
        <fullName evidence="8">Palmitoyltransferase</fullName>
    </alternativeName>
</protein>
<evidence type="ECO:0000313" key="11">
    <source>
        <dbReference type="Proteomes" id="UP000594263"/>
    </source>
</evidence>
<dbReference type="PANTHER" id="PTHR22883">
    <property type="entry name" value="ZINC FINGER DHHC DOMAIN CONTAINING PROTEIN"/>
    <property type="match status" value="1"/>
</dbReference>
<comment type="similarity">
    <text evidence="2 8">Belongs to the DHHC palmitoyltransferase family.</text>
</comment>
<accession>A0A7N0U444</accession>
<comment type="catalytic activity">
    <reaction evidence="8">
        <text>L-cysteinyl-[protein] + hexadecanoyl-CoA = S-hexadecanoyl-L-cysteinyl-[protein] + CoA</text>
        <dbReference type="Rhea" id="RHEA:36683"/>
        <dbReference type="Rhea" id="RHEA-COMP:10131"/>
        <dbReference type="Rhea" id="RHEA-COMP:11032"/>
        <dbReference type="ChEBI" id="CHEBI:29950"/>
        <dbReference type="ChEBI" id="CHEBI:57287"/>
        <dbReference type="ChEBI" id="CHEBI:57379"/>
        <dbReference type="ChEBI" id="CHEBI:74151"/>
        <dbReference type="EC" id="2.3.1.225"/>
    </reaction>
</comment>
<feature type="transmembrane region" description="Helical" evidence="8">
    <location>
        <begin position="190"/>
        <end position="214"/>
    </location>
</feature>
<keyword evidence="7 8" id="KW-0012">Acyltransferase</keyword>
<keyword evidence="11" id="KW-1185">Reference proteome</keyword>
<feature type="transmembrane region" description="Helical" evidence="8">
    <location>
        <begin position="234"/>
        <end position="254"/>
    </location>
</feature>
<dbReference type="OMA" id="AVFLIWH"/>
<name>A0A7N0U444_KALFE</name>
<dbReference type="Pfam" id="PF01529">
    <property type="entry name" value="DHHC"/>
    <property type="match status" value="1"/>
</dbReference>
<dbReference type="InterPro" id="IPR001594">
    <property type="entry name" value="Palmitoyltrfase_DHHC"/>
</dbReference>
<feature type="transmembrane region" description="Helical" evidence="8">
    <location>
        <begin position="69"/>
        <end position="89"/>
    </location>
</feature>
<dbReference type="InterPro" id="IPR039859">
    <property type="entry name" value="PFA4/ZDH16/20/ERF2-like"/>
</dbReference>
<dbReference type="GO" id="GO:0006612">
    <property type="term" value="P:protein targeting to membrane"/>
    <property type="evidence" value="ECO:0007669"/>
    <property type="project" value="TreeGrafter"/>
</dbReference>
<dbReference type="AlphaFoldDB" id="A0A7N0U444"/>
<feature type="domain" description="Palmitoyltransferase DHHC" evidence="9">
    <location>
        <begin position="157"/>
        <end position="271"/>
    </location>
</feature>
<dbReference type="EC" id="2.3.1.225" evidence="8"/>
<evidence type="ECO:0000256" key="6">
    <source>
        <dbReference type="ARBA" id="ARBA00023136"/>
    </source>
</evidence>
<dbReference type="Proteomes" id="UP000594263">
    <property type="component" value="Unplaced"/>
</dbReference>
<keyword evidence="4 8" id="KW-0812">Transmembrane</keyword>
<dbReference type="GO" id="GO:0005783">
    <property type="term" value="C:endoplasmic reticulum"/>
    <property type="evidence" value="ECO:0007669"/>
    <property type="project" value="TreeGrafter"/>
</dbReference>
<dbReference type="GO" id="GO:0005794">
    <property type="term" value="C:Golgi apparatus"/>
    <property type="evidence" value="ECO:0007669"/>
    <property type="project" value="TreeGrafter"/>
</dbReference>